<protein>
    <submittedName>
        <fullName evidence="2">Uncharacterized protein</fullName>
    </submittedName>
</protein>
<proteinExistence type="predicted"/>
<keyword evidence="3" id="KW-1185">Reference proteome</keyword>
<comment type="caution">
    <text evidence="2">The sequence shown here is derived from an EMBL/GenBank/DDBJ whole genome shotgun (WGS) entry which is preliminary data.</text>
</comment>
<reference evidence="3" key="1">
    <citation type="submission" date="2024-06" db="EMBL/GenBank/DDBJ databases">
        <title>Multi-omics analyses provide insights into the biosynthesis of the anticancer antibiotic pleurotin in Hohenbuehelia grisea.</title>
        <authorList>
            <person name="Weaver J.A."/>
            <person name="Alberti F."/>
        </authorList>
    </citation>
    <scope>NUCLEOTIDE SEQUENCE [LARGE SCALE GENOMIC DNA]</scope>
    <source>
        <strain evidence="3">T-177</strain>
    </source>
</reference>
<feature type="region of interest" description="Disordered" evidence="1">
    <location>
        <begin position="185"/>
        <end position="217"/>
    </location>
</feature>
<dbReference type="Proteomes" id="UP001556367">
    <property type="component" value="Unassembled WGS sequence"/>
</dbReference>
<sequence>MSSLSQQIDRLAFITKAVSTAADETGARGALPFTTAVLETPLGDLIRDIDPSELGLFNLVKPQDPLAPTNDPHLERVEFTGATPLKRPHARRDVPTKPVEVEPETYARAALKYIDRYQSIRPMPRAFSQAESLIERLAAVRTNLSELADTLRQVESASQPSAKNMADEEQNRIDTLQSRIAELKQRKQSLAPVRRASLPKAKKPSTPPPEDQQQDEFWSTPAASARAMRFTEIQGNLLDEEVDLPDSSILSIATPIIQRTSARPSSDLLDEIEASGSDSVLDPDLQEDPISPIAADSPTAVLEEAQATPQEPSVPTSPEPKKLSNAVSPPSPSVPSPKAGPAGKSETPLRQPKVKVTSEMERIVAKIWSTVGDIIMPGHPLVTDSGKGLRAKETLAQLQSASNQTLQLSSPSATSLSTLASAPAVGPTAQQVLTAHLLLQLLSSPPAYAVPLNAVKDSLTAKSQSLGVSATSQGTTRILYGCVAKRLVKIERGRGEQVVKFDL</sequence>
<evidence type="ECO:0000313" key="3">
    <source>
        <dbReference type="Proteomes" id="UP001556367"/>
    </source>
</evidence>
<dbReference type="EMBL" id="JASNQZ010000006">
    <property type="protein sequence ID" value="KAL0956057.1"/>
    <property type="molecule type" value="Genomic_DNA"/>
</dbReference>
<evidence type="ECO:0000256" key="1">
    <source>
        <dbReference type="SAM" id="MobiDB-lite"/>
    </source>
</evidence>
<evidence type="ECO:0000313" key="2">
    <source>
        <dbReference type="EMBL" id="KAL0956057.1"/>
    </source>
</evidence>
<feature type="region of interest" description="Disordered" evidence="1">
    <location>
        <begin position="302"/>
        <end position="355"/>
    </location>
</feature>
<feature type="compositionally biased region" description="Polar residues" evidence="1">
    <location>
        <begin position="307"/>
        <end position="316"/>
    </location>
</feature>
<accession>A0ABR3JL25</accession>
<name>A0ABR3JL25_9AGAR</name>
<gene>
    <name evidence="2" type="ORF">HGRIS_002227</name>
</gene>
<organism evidence="2 3">
    <name type="scientific">Hohenbuehelia grisea</name>
    <dbReference type="NCBI Taxonomy" id="104357"/>
    <lineage>
        <taxon>Eukaryota</taxon>
        <taxon>Fungi</taxon>
        <taxon>Dikarya</taxon>
        <taxon>Basidiomycota</taxon>
        <taxon>Agaricomycotina</taxon>
        <taxon>Agaricomycetes</taxon>
        <taxon>Agaricomycetidae</taxon>
        <taxon>Agaricales</taxon>
        <taxon>Pleurotineae</taxon>
        <taxon>Pleurotaceae</taxon>
        <taxon>Hohenbuehelia</taxon>
    </lineage>
</organism>